<dbReference type="EMBL" id="KX349300">
    <property type="protein sequence ID" value="AOO13714.1"/>
    <property type="molecule type" value="Genomic_DNA"/>
</dbReference>
<dbReference type="Proteomes" id="UP000225808">
    <property type="component" value="Segment"/>
</dbReference>
<name>A0A1D7SM97_9CAUD</name>
<evidence type="ECO:0000313" key="4">
    <source>
        <dbReference type="EMBL" id="AOO13930.1"/>
    </source>
</evidence>
<proteinExistence type="predicted"/>
<evidence type="ECO:0000313" key="9">
    <source>
        <dbReference type="EMBL" id="AOO15015.1"/>
    </source>
</evidence>
<dbReference type="Proteomes" id="UP000226173">
    <property type="component" value="Segment"/>
</dbReference>
<protein>
    <recommendedName>
        <fullName evidence="12">Gp181</fullName>
    </recommendedName>
</protein>
<evidence type="ECO:0000313" key="6">
    <source>
        <dbReference type="EMBL" id="AOO14367.1"/>
    </source>
</evidence>
<dbReference type="EMBL" id="KX349306">
    <property type="protein sequence ID" value="AOO15015.1"/>
    <property type="molecule type" value="Genomic_DNA"/>
</dbReference>
<evidence type="ECO:0000313" key="8">
    <source>
        <dbReference type="EMBL" id="AOO14798.1"/>
    </source>
</evidence>
<dbReference type="EMBL" id="KX349298">
    <property type="protein sequence ID" value="AOO13282.1"/>
    <property type="molecule type" value="Genomic_DNA"/>
</dbReference>
<evidence type="ECO:0000313" key="10">
    <source>
        <dbReference type="Proteomes" id="UP000223288"/>
    </source>
</evidence>
<dbReference type="EMBL" id="KX349299">
    <property type="protein sequence ID" value="AOO13498.1"/>
    <property type="molecule type" value="Genomic_DNA"/>
</dbReference>
<evidence type="ECO:0000313" key="2">
    <source>
        <dbReference type="EMBL" id="AOO13498.1"/>
    </source>
</evidence>
<dbReference type="Proteomes" id="UP000223576">
    <property type="component" value="Segment"/>
</dbReference>
<dbReference type="Proteomes" id="UP000223288">
    <property type="component" value="Segment"/>
</dbReference>
<sequence length="68" mass="8167">MKTLLIHVIAFWQVVVMNCIAPVNWKHCYRVDQWLLPDIVQGYKLWTGEETPYQEEQKYINNLNNTTE</sequence>
<evidence type="ECO:0000313" key="5">
    <source>
        <dbReference type="EMBL" id="AOO14146.1"/>
    </source>
</evidence>
<dbReference type="EMBL" id="KX349303">
    <property type="protein sequence ID" value="AOO14367.1"/>
    <property type="molecule type" value="Genomic_DNA"/>
</dbReference>
<evidence type="ECO:0000313" key="11">
    <source>
        <dbReference type="Proteomes" id="UP000223576"/>
    </source>
</evidence>
<dbReference type="Proteomes" id="UP000224257">
    <property type="component" value="Segment"/>
</dbReference>
<reference evidence="10 11" key="1">
    <citation type="journal article" date="2016" name="Environ. Microbiol.">
        <title>Genomic diversification of marine cyanophages into stable ecotypes.</title>
        <authorList>
            <person name="Marston M.F."/>
            <person name="Martiny J.B."/>
        </authorList>
    </citation>
    <scope>NUCLEOTIDE SEQUENCE [LARGE SCALE GENOMIC DNA]</scope>
    <source>
        <strain evidence="1">LIS_02_1110</strain>
        <strain evidence="2">LIS_22_0610</strain>
        <strain evidence="3">Np_11_1211</strain>
        <strain evidence="4">Np_45_0711</strain>
        <strain evidence="5">RW_03_0110</strain>
        <strain evidence="6">Sn_11_0110</strain>
        <strain evidence="7">Sn_18_0910</strain>
        <strain evidence="8">Sn_23_0910</strain>
        <strain evidence="9">W1_23_0910</strain>
    </source>
</reference>
<dbReference type="EMBL" id="KX349304">
    <property type="protein sequence ID" value="AOO14582.1"/>
    <property type="molecule type" value="Genomic_DNA"/>
</dbReference>
<dbReference type="Proteomes" id="UP000223981">
    <property type="component" value="Segment"/>
</dbReference>
<dbReference type="EMBL" id="KX349301">
    <property type="protein sequence ID" value="AOO13930.1"/>
    <property type="molecule type" value="Genomic_DNA"/>
</dbReference>
<gene>
    <name evidence="1" type="ORF">LIS021110_168</name>
    <name evidence="2" type="ORF">LIS110610_168</name>
    <name evidence="3" type="ORF">Np111211_168</name>
    <name evidence="4" type="ORF">Np450711_168</name>
    <name evidence="5" type="ORF">RW030110_168</name>
    <name evidence="6" type="ORF">Sn110110_173</name>
    <name evidence="7" type="ORF">Sn180910_168</name>
    <name evidence="8" type="ORF">Sn230910_168</name>
    <name evidence="9" type="ORF">W1230910_169</name>
</gene>
<dbReference type="EMBL" id="KX349302">
    <property type="protein sequence ID" value="AOO14146.1"/>
    <property type="molecule type" value="Genomic_DNA"/>
</dbReference>
<dbReference type="EMBL" id="KX349305">
    <property type="protein sequence ID" value="AOO14798.1"/>
    <property type="molecule type" value="Genomic_DNA"/>
</dbReference>
<dbReference type="Proteomes" id="UP000224953">
    <property type="component" value="Genome"/>
</dbReference>
<evidence type="ECO:0008006" key="12">
    <source>
        <dbReference type="Google" id="ProtNLM"/>
    </source>
</evidence>
<dbReference type="Proteomes" id="UP000223711">
    <property type="component" value="Segment"/>
</dbReference>
<dbReference type="Proteomes" id="UP000225271">
    <property type="component" value="Segment"/>
</dbReference>
<accession>A0A1D7SM97</accession>
<evidence type="ECO:0000313" key="7">
    <source>
        <dbReference type="EMBL" id="AOO14582.1"/>
    </source>
</evidence>
<organism evidence="8 10">
    <name type="scientific">Cyanophage S-RIM14</name>
    <dbReference type="NCBI Taxonomy" id="1278423"/>
    <lineage>
        <taxon>Viruses</taxon>
        <taxon>Duplodnaviria</taxon>
        <taxon>Heunggongvirae</taxon>
        <taxon>Uroviricota</taxon>
        <taxon>Caudoviricetes</taxon>
        <taxon>Pantevenvirales</taxon>
        <taxon>Kyanoviridae</taxon>
        <taxon>Ahtivirus</taxon>
        <taxon>Ahtivirus sagseatwo</taxon>
    </lineage>
</organism>
<evidence type="ECO:0000313" key="3">
    <source>
        <dbReference type="EMBL" id="AOO13714.1"/>
    </source>
</evidence>
<evidence type="ECO:0000313" key="1">
    <source>
        <dbReference type="EMBL" id="AOO13282.1"/>
    </source>
</evidence>